<name>A0AC58SRJ5_TOBAC</name>
<evidence type="ECO:0000313" key="1">
    <source>
        <dbReference type="Proteomes" id="UP000790787"/>
    </source>
</evidence>
<sequence>MGPFPASNGHRYILVAVDYVSKWAEAVALHTNDAKVVMSFVKIRFGTPGALISDEEKTKRWHDKHILHREFESGQAVLLFNSRLKLFRGKLKSRWSDPFEVGRVTKHGAIKLKDLESNDTFLVNGKRVKHYWGGGIRHHKTSIDLVDA</sequence>
<reference evidence="1" key="1">
    <citation type="journal article" date="2014" name="Nat. Commun.">
        <title>The tobacco genome sequence and its comparison with those of tomato and potato.</title>
        <authorList>
            <person name="Sierro N."/>
            <person name="Battey J.N."/>
            <person name="Ouadi S."/>
            <person name="Bakaher N."/>
            <person name="Bovet L."/>
            <person name="Willig A."/>
            <person name="Goepfert S."/>
            <person name="Peitsch M.C."/>
            <person name="Ivanov N.V."/>
        </authorList>
    </citation>
    <scope>NUCLEOTIDE SEQUENCE [LARGE SCALE GENOMIC DNA]</scope>
</reference>
<reference evidence="2" key="2">
    <citation type="submission" date="2025-08" db="UniProtKB">
        <authorList>
            <consortium name="RefSeq"/>
        </authorList>
    </citation>
    <scope>IDENTIFICATION</scope>
    <source>
        <tissue evidence="2">Leaf</tissue>
    </source>
</reference>
<dbReference type="RefSeq" id="XP_075087584.1">
    <property type="nucleotide sequence ID" value="XM_075231483.1"/>
</dbReference>
<keyword evidence="1" id="KW-1185">Reference proteome</keyword>
<protein>
    <submittedName>
        <fullName evidence="2">Uncharacterized protein LOC107814251</fullName>
    </submittedName>
</protein>
<accession>A0AC58SRJ5</accession>
<dbReference type="Proteomes" id="UP000790787">
    <property type="component" value="Chromosome 15"/>
</dbReference>
<organism evidence="1 2">
    <name type="scientific">Nicotiana tabacum</name>
    <name type="common">Common tobacco</name>
    <dbReference type="NCBI Taxonomy" id="4097"/>
    <lineage>
        <taxon>Eukaryota</taxon>
        <taxon>Viridiplantae</taxon>
        <taxon>Streptophyta</taxon>
        <taxon>Embryophyta</taxon>
        <taxon>Tracheophyta</taxon>
        <taxon>Spermatophyta</taxon>
        <taxon>Magnoliopsida</taxon>
        <taxon>eudicotyledons</taxon>
        <taxon>Gunneridae</taxon>
        <taxon>Pentapetalae</taxon>
        <taxon>asterids</taxon>
        <taxon>lamiids</taxon>
        <taxon>Solanales</taxon>
        <taxon>Solanaceae</taxon>
        <taxon>Nicotianoideae</taxon>
        <taxon>Nicotianeae</taxon>
        <taxon>Nicotiana</taxon>
    </lineage>
</organism>
<gene>
    <name evidence="2" type="primary">LOC107814251</name>
</gene>
<evidence type="ECO:0000313" key="2">
    <source>
        <dbReference type="RefSeq" id="XP_075087584.1"/>
    </source>
</evidence>
<proteinExistence type="predicted"/>